<dbReference type="RefSeq" id="WP_064010643.1">
    <property type="nucleotide sequence ID" value="NZ_LUUG01000124.1"/>
</dbReference>
<dbReference type="EMBL" id="LUUG01000124">
    <property type="protein sequence ID" value="OAH97053.1"/>
    <property type="molecule type" value="Genomic_DNA"/>
</dbReference>
<comment type="caution">
    <text evidence="1">The sequence shown here is derived from an EMBL/GenBank/DDBJ whole genome shotgun (WGS) entry which is preliminary data.</text>
</comment>
<evidence type="ECO:0000313" key="2">
    <source>
        <dbReference type="Proteomes" id="UP000078090"/>
    </source>
</evidence>
<evidence type="ECO:0000313" key="1">
    <source>
        <dbReference type="EMBL" id="OAH97053.1"/>
    </source>
</evidence>
<dbReference type="Proteomes" id="UP000078090">
    <property type="component" value="Unassembled WGS sequence"/>
</dbReference>
<protein>
    <submittedName>
        <fullName evidence="1">Uncharacterized protein</fullName>
    </submittedName>
</protein>
<dbReference type="AlphaFoldDB" id="A0A177LUV6"/>
<organism evidence="1 2">
    <name type="scientific">Methylomonas methanica</name>
    <dbReference type="NCBI Taxonomy" id="421"/>
    <lineage>
        <taxon>Bacteria</taxon>
        <taxon>Pseudomonadati</taxon>
        <taxon>Pseudomonadota</taxon>
        <taxon>Gammaproteobacteria</taxon>
        <taxon>Methylococcales</taxon>
        <taxon>Methylococcaceae</taxon>
        <taxon>Methylomonas</taxon>
    </lineage>
</organism>
<reference evidence="1 2" key="1">
    <citation type="submission" date="2016-03" db="EMBL/GenBank/DDBJ databases">
        <authorList>
            <person name="Ploux O."/>
        </authorList>
    </citation>
    <scope>NUCLEOTIDE SEQUENCE [LARGE SCALE GENOMIC DNA]</scope>
    <source>
        <strain evidence="1 2">R-45363</strain>
    </source>
</reference>
<accession>A0A177LUV6</accession>
<sequence length="69" mass="7544">MARGKDLAAIAKAYDASGIVDRPPPETLTKLSHANYVVCSELPRSVETALPNFDSGKYSCNSRQTSRMR</sequence>
<name>A0A177LUV6_METMH</name>
<proteinExistence type="predicted"/>
<gene>
    <name evidence="1" type="ORF">A1332_22145</name>
</gene>